<dbReference type="Gene3D" id="3.90.1150.10">
    <property type="entry name" value="Aspartate Aminotransferase, domain 1"/>
    <property type="match status" value="1"/>
</dbReference>
<feature type="modified residue" description="N6-(pyridoxal phosphate)lysine" evidence="2">
    <location>
        <position position="176"/>
    </location>
</feature>
<name>A0A1G2QE55_9BACT</name>
<feature type="active site" description="Proton acceptor" evidence="1">
    <location>
        <position position="176"/>
    </location>
</feature>
<protein>
    <recommendedName>
        <fullName evidence="6">Aminotransferase DegT</fullName>
    </recommendedName>
</protein>
<comment type="similarity">
    <text evidence="3">Belongs to the DegT/DnrJ/EryC1 family.</text>
</comment>
<reference evidence="4 5" key="1">
    <citation type="journal article" date="2016" name="Nat. Commun.">
        <title>Thousands of microbial genomes shed light on interconnected biogeochemical processes in an aquifer system.</title>
        <authorList>
            <person name="Anantharaman K."/>
            <person name="Brown C.T."/>
            <person name="Hug L.A."/>
            <person name="Sharon I."/>
            <person name="Castelle C.J."/>
            <person name="Probst A.J."/>
            <person name="Thomas B.C."/>
            <person name="Singh A."/>
            <person name="Wilkins M.J."/>
            <person name="Karaoz U."/>
            <person name="Brodie E.L."/>
            <person name="Williams K.H."/>
            <person name="Hubbard S.S."/>
            <person name="Banfield J.F."/>
        </authorList>
    </citation>
    <scope>NUCLEOTIDE SEQUENCE [LARGE SCALE GENOMIC DNA]</scope>
</reference>
<comment type="caution">
    <text evidence="4">The sequence shown here is derived from an EMBL/GenBank/DDBJ whole genome shotgun (WGS) entry which is preliminary data.</text>
</comment>
<evidence type="ECO:0000256" key="3">
    <source>
        <dbReference type="RuleBase" id="RU004508"/>
    </source>
</evidence>
<dbReference type="SUPFAM" id="SSF53383">
    <property type="entry name" value="PLP-dependent transferases"/>
    <property type="match status" value="1"/>
</dbReference>
<dbReference type="AlphaFoldDB" id="A0A1G2QE55"/>
<dbReference type="EMBL" id="MHTJ01000003">
    <property type="protein sequence ID" value="OHA58693.1"/>
    <property type="molecule type" value="Genomic_DNA"/>
</dbReference>
<dbReference type="GO" id="GO:0030170">
    <property type="term" value="F:pyridoxal phosphate binding"/>
    <property type="evidence" value="ECO:0007669"/>
    <property type="project" value="TreeGrafter"/>
</dbReference>
<gene>
    <name evidence="4" type="ORF">A2571_01460</name>
</gene>
<evidence type="ECO:0000313" key="4">
    <source>
        <dbReference type="EMBL" id="OHA58693.1"/>
    </source>
</evidence>
<dbReference type="PANTHER" id="PTHR30244">
    <property type="entry name" value="TRANSAMINASE"/>
    <property type="match status" value="1"/>
</dbReference>
<evidence type="ECO:0000256" key="1">
    <source>
        <dbReference type="PIRSR" id="PIRSR000390-1"/>
    </source>
</evidence>
<accession>A0A1G2QE55</accession>
<dbReference type="PANTHER" id="PTHR30244:SF34">
    <property type="entry name" value="DTDP-4-AMINO-4,6-DIDEOXYGALACTOSE TRANSAMINASE"/>
    <property type="match status" value="1"/>
</dbReference>
<dbReference type="STRING" id="1802438.A2571_01460"/>
<dbReference type="InterPro" id="IPR015422">
    <property type="entry name" value="PyrdxlP-dep_Trfase_small"/>
</dbReference>
<proteinExistence type="inferred from homology"/>
<dbReference type="Pfam" id="PF01041">
    <property type="entry name" value="DegT_DnrJ_EryC1"/>
    <property type="match status" value="1"/>
</dbReference>
<keyword evidence="2 3" id="KW-0663">Pyridoxal phosphate</keyword>
<organism evidence="4 5">
    <name type="scientific">Candidatus Vogelbacteria bacterium RIFOXYD1_FULL_44_32</name>
    <dbReference type="NCBI Taxonomy" id="1802438"/>
    <lineage>
        <taxon>Bacteria</taxon>
        <taxon>Candidatus Vogeliibacteriota</taxon>
    </lineage>
</organism>
<dbReference type="InterPro" id="IPR015421">
    <property type="entry name" value="PyrdxlP-dep_Trfase_major"/>
</dbReference>
<evidence type="ECO:0008006" key="6">
    <source>
        <dbReference type="Google" id="ProtNLM"/>
    </source>
</evidence>
<evidence type="ECO:0000313" key="5">
    <source>
        <dbReference type="Proteomes" id="UP000177043"/>
    </source>
</evidence>
<evidence type="ECO:0000256" key="2">
    <source>
        <dbReference type="PIRSR" id="PIRSR000390-2"/>
    </source>
</evidence>
<dbReference type="Proteomes" id="UP000177043">
    <property type="component" value="Unassembled WGS sequence"/>
</dbReference>
<sequence>MIPHVRLTLGPAELEAVAKVLKSGYLAPGLVGETLERGIARLSNQKSGVAVSSGTAALHVALLALGVKAGDEVIIPAYSCQALLNAVLYVGARPVVVDIDLSTFNIDPQEVQKNITKKTKAIIVPHMFGLMADIVAIKRFSIPIIEDCALSIGAKFKGQPAGSFGVVAIFSFYATKTITGGEGGMVVSSVEAIVDQARDVREYDKKKNFIIRYNYKLSDVNAAIALAQLKQLPSFVTKRQAIAKKYTKALAGTNFILPTVPVDYHHTFSRYIIRTPQAEQLRTYLKDHGVGTGRGVVLGIHELIKTKASLPKSKQALREAVSLPIYPTLTASEQQKIITLLINFKS</sequence>
<dbReference type="CDD" id="cd00616">
    <property type="entry name" value="AHBA_syn"/>
    <property type="match status" value="1"/>
</dbReference>
<dbReference type="InterPro" id="IPR000653">
    <property type="entry name" value="DegT/StrS_aminotransferase"/>
</dbReference>
<dbReference type="GO" id="GO:0008483">
    <property type="term" value="F:transaminase activity"/>
    <property type="evidence" value="ECO:0007669"/>
    <property type="project" value="TreeGrafter"/>
</dbReference>
<dbReference type="InterPro" id="IPR015424">
    <property type="entry name" value="PyrdxlP-dep_Trfase"/>
</dbReference>
<dbReference type="GO" id="GO:0000271">
    <property type="term" value="P:polysaccharide biosynthetic process"/>
    <property type="evidence" value="ECO:0007669"/>
    <property type="project" value="TreeGrafter"/>
</dbReference>
<dbReference type="Gene3D" id="3.40.640.10">
    <property type="entry name" value="Type I PLP-dependent aspartate aminotransferase-like (Major domain)"/>
    <property type="match status" value="1"/>
</dbReference>
<dbReference type="PIRSF" id="PIRSF000390">
    <property type="entry name" value="PLP_StrS"/>
    <property type="match status" value="1"/>
</dbReference>